<proteinExistence type="predicted"/>
<name>A0ACC2PNA7_9HYME</name>
<evidence type="ECO:0000313" key="1">
    <source>
        <dbReference type="EMBL" id="KAJ8684779.1"/>
    </source>
</evidence>
<reference evidence="1" key="1">
    <citation type="submission" date="2023-04" db="EMBL/GenBank/DDBJ databases">
        <title>A chromosome-level genome assembly of the parasitoid wasp Eretmocerus hayati.</title>
        <authorList>
            <person name="Zhong Y."/>
            <person name="Liu S."/>
            <person name="Liu Y."/>
        </authorList>
    </citation>
    <scope>NUCLEOTIDE SEQUENCE</scope>
    <source>
        <strain evidence="1">ZJU_SS_LIU_2023</strain>
    </source>
</reference>
<evidence type="ECO:0000313" key="2">
    <source>
        <dbReference type="Proteomes" id="UP001239111"/>
    </source>
</evidence>
<accession>A0ACC2PNA7</accession>
<protein>
    <submittedName>
        <fullName evidence="1">Uncharacterized protein</fullName>
    </submittedName>
</protein>
<dbReference type="Proteomes" id="UP001239111">
    <property type="component" value="Chromosome 1"/>
</dbReference>
<dbReference type="EMBL" id="CM056741">
    <property type="protein sequence ID" value="KAJ8684779.1"/>
    <property type="molecule type" value="Genomic_DNA"/>
</dbReference>
<sequence length="665" mass="75258">MNWKRSSDIDSSTSVAKKSPIKEKYTFSWDNDCFSCGEPANIKKKKPLSAVTASISIDKCLNAAKIRGGQDVLNRLQSKPNLSELKAKYHRLSYLVYVAQRNLETFGPKEEETRVTVHEKVANSMFDDHSEELRNGGVLFLSEMCKSYRKKLAQEGYTKNEIDNVTVSFMKSHLLQVCGDGFDFFPKEGKPDIVCSRNVVSDNINELKYDYLYHRMNSEMIENTASSPQQNTVRGIVDLTDNEILHRAACILQKCLGDIAKNDHYPTPLEVSTRKSAEFVRKPLRDFLIWLLDKTACVTAQTQTTENKFRRAIILAECVIFSSNSNVHREVPPFHYGLMIKIHHDYGSRSLIELLNSYELCANHTALRSFLTSAAKSEIETSRTTYSPSNIVSRDEGGSLVQEADDNVDINAETIDGKNTYHGMARVLFQRQFRQSGANFFKIPKELATSLDSKKFGLEFQLLPFNKPNGRSEPPRIKGLVEIIRNQLDLKLRLNKKDALWVVSRGFSRGNFLTNEVKIQIIPSWKPFQALFCEKNNAFTVVSFMPTIDAQPSDMATVYITLKKGHQTALACGQKHHIHTMDQQLYTISQIVKFAFPSEFPGYVGRMGGFHASAVYMDCVNKIWGETVLDIVVESGVYAGNTAKLMLEGEEFNRAVRGFTLLFEV</sequence>
<comment type="caution">
    <text evidence="1">The sequence shown here is derived from an EMBL/GenBank/DDBJ whole genome shotgun (WGS) entry which is preliminary data.</text>
</comment>
<organism evidence="1 2">
    <name type="scientific">Eretmocerus hayati</name>
    <dbReference type="NCBI Taxonomy" id="131215"/>
    <lineage>
        <taxon>Eukaryota</taxon>
        <taxon>Metazoa</taxon>
        <taxon>Ecdysozoa</taxon>
        <taxon>Arthropoda</taxon>
        <taxon>Hexapoda</taxon>
        <taxon>Insecta</taxon>
        <taxon>Pterygota</taxon>
        <taxon>Neoptera</taxon>
        <taxon>Endopterygota</taxon>
        <taxon>Hymenoptera</taxon>
        <taxon>Apocrita</taxon>
        <taxon>Proctotrupomorpha</taxon>
        <taxon>Chalcidoidea</taxon>
        <taxon>Aphelinidae</taxon>
        <taxon>Aphelininae</taxon>
        <taxon>Eretmocerus</taxon>
    </lineage>
</organism>
<keyword evidence="2" id="KW-1185">Reference proteome</keyword>
<gene>
    <name evidence="1" type="ORF">QAD02_020572</name>
</gene>